<dbReference type="PANTHER" id="PTHR38036:SF1">
    <property type="entry name" value="UPF0250 PROTEIN YBED"/>
    <property type="match status" value="1"/>
</dbReference>
<evidence type="ECO:0000256" key="1">
    <source>
        <dbReference type="ARBA" id="ARBA00008460"/>
    </source>
</evidence>
<name>A0A1K1YM77_9GAMM</name>
<feature type="region of interest" description="Disordered" evidence="3">
    <location>
        <begin position="1"/>
        <end position="29"/>
    </location>
</feature>
<protein>
    <recommendedName>
        <fullName evidence="2">UPF0250 protein SAMN02745752_02316</fullName>
    </recommendedName>
</protein>
<accession>A0A1K1YM77</accession>
<gene>
    <name evidence="4" type="ORF">SAMN02745752_02316</name>
</gene>
<evidence type="ECO:0000256" key="3">
    <source>
        <dbReference type="SAM" id="MobiDB-lite"/>
    </source>
</evidence>
<dbReference type="STRING" id="1122209.SAMN02745752_02316"/>
<comment type="similarity">
    <text evidence="1 2">Belongs to the UPF0250 family.</text>
</comment>
<dbReference type="Pfam" id="PF04359">
    <property type="entry name" value="DUF493"/>
    <property type="match status" value="1"/>
</dbReference>
<dbReference type="InterPro" id="IPR027471">
    <property type="entry name" value="YbeD-like_sf"/>
</dbReference>
<dbReference type="PANTHER" id="PTHR38036">
    <property type="entry name" value="UPF0250 PROTEIN YBED"/>
    <property type="match status" value="1"/>
</dbReference>
<dbReference type="InterPro" id="IPR007454">
    <property type="entry name" value="UPF0250_YbeD-like"/>
</dbReference>
<dbReference type="PROSITE" id="PS51257">
    <property type="entry name" value="PROKAR_LIPOPROTEIN"/>
    <property type="match status" value="1"/>
</dbReference>
<dbReference type="EMBL" id="FPJW01000008">
    <property type="protein sequence ID" value="SFX62974.1"/>
    <property type="molecule type" value="Genomic_DNA"/>
</dbReference>
<feature type="compositionally biased region" description="Polar residues" evidence="3">
    <location>
        <begin position="9"/>
        <end position="24"/>
    </location>
</feature>
<dbReference type="Proteomes" id="UP000182350">
    <property type="component" value="Unassembled WGS sequence"/>
</dbReference>
<dbReference type="AlphaFoldDB" id="A0A1K1YM77"/>
<dbReference type="SUPFAM" id="SSF117991">
    <property type="entry name" value="YbeD/HP0495-like"/>
    <property type="match status" value="1"/>
</dbReference>
<keyword evidence="5" id="KW-1185">Reference proteome</keyword>
<dbReference type="GO" id="GO:0005829">
    <property type="term" value="C:cytosol"/>
    <property type="evidence" value="ECO:0007669"/>
    <property type="project" value="TreeGrafter"/>
</dbReference>
<organism evidence="4 5">
    <name type="scientific">Marinospirillum alkaliphilum DSM 21637</name>
    <dbReference type="NCBI Taxonomy" id="1122209"/>
    <lineage>
        <taxon>Bacteria</taxon>
        <taxon>Pseudomonadati</taxon>
        <taxon>Pseudomonadota</taxon>
        <taxon>Gammaproteobacteria</taxon>
        <taxon>Oceanospirillales</taxon>
        <taxon>Oceanospirillaceae</taxon>
        <taxon>Marinospirillum</taxon>
    </lineage>
</organism>
<dbReference type="RefSeq" id="WP_245770438.1">
    <property type="nucleotide sequence ID" value="NZ_FPJW01000008.1"/>
</dbReference>
<evidence type="ECO:0000256" key="2">
    <source>
        <dbReference type="HAMAP-Rule" id="MF_00659"/>
    </source>
</evidence>
<dbReference type="HAMAP" id="MF_00659">
    <property type="entry name" value="UPF0250"/>
    <property type="match status" value="1"/>
</dbReference>
<evidence type="ECO:0000313" key="5">
    <source>
        <dbReference type="Proteomes" id="UP000182350"/>
    </source>
</evidence>
<reference evidence="4 5" key="1">
    <citation type="submission" date="2016-11" db="EMBL/GenBank/DDBJ databases">
        <authorList>
            <person name="Jaros S."/>
            <person name="Januszkiewicz K."/>
            <person name="Wedrychowicz H."/>
        </authorList>
    </citation>
    <scope>NUCLEOTIDE SEQUENCE [LARGE SCALE GENOMIC DNA]</scope>
    <source>
        <strain evidence="4 5">DSM 21637</strain>
    </source>
</reference>
<evidence type="ECO:0000313" key="4">
    <source>
        <dbReference type="EMBL" id="SFX62974.1"/>
    </source>
</evidence>
<dbReference type="Gene3D" id="3.30.70.260">
    <property type="match status" value="1"/>
</dbReference>
<proteinExistence type="inferred from homology"/>
<sequence length="111" mass="12168">MQKPEANKQADQQNQSAATATSCAAENPPRIEFPCEYPIKVMGAAAPDFKACILDVLVQAETEYLHETVTVVDSKNGRFQSVRITIQAQSADHLSQLHEALRATGRVQMVL</sequence>